<feature type="signal peptide" evidence="1">
    <location>
        <begin position="1"/>
        <end position="29"/>
    </location>
</feature>
<reference evidence="2" key="1">
    <citation type="journal article" date="2021" name="Open Biol.">
        <title>Shared evolutionary footprints suggest mitochondrial oxidative damage underlies multiple complex I losses in fungi.</title>
        <authorList>
            <person name="Schikora-Tamarit M.A."/>
            <person name="Marcet-Houben M."/>
            <person name="Nosek J."/>
            <person name="Gabaldon T."/>
        </authorList>
    </citation>
    <scope>NUCLEOTIDE SEQUENCE</scope>
    <source>
        <strain evidence="2">CBS6075</strain>
    </source>
</reference>
<dbReference type="Proteomes" id="UP000769157">
    <property type="component" value="Unassembled WGS sequence"/>
</dbReference>
<dbReference type="GeneID" id="70233163"/>
<evidence type="ECO:0000256" key="1">
    <source>
        <dbReference type="SAM" id="SignalP"/>
    </source>
</evidence>
<protein>
    <recommendedName>
        <fullName evidence="4">Secreted protein</fullName>
    </recommendedName>
</protein>
<dbReference type="EMBL" id="JAEUBE010000087">
    <property type="protein sequence ID" value="KAH3670680.1"/>
    <property type="molecule type" value="Genomic_DNA"/>
</dbReference>
<proteinExistence type="predicted"/>
<evidence type="ECO:0000313" key="2">
    <source>
        <dbReference type="EMBL" id="KAH3670680.1"/>
    </source>
</evidence>
<sequence>MIQAPLKWTQLAFMLDWMSWSCFVSNVSGSTLEINDDDRLRRWSLVACDVVGDTVSRSGDDGVGNGSTFILEGTIKSEREFIAPGVDKTRACVDRRADCKIARASIRVELGPILGDGGV</sequence>
<evidence type="ECO:0000313" key="3">
    <source>
        <dbReference type="Proteomes" id="UP000769157"/>
    </source>
</evidence>
<keyword evidence="3" id="KW-1185">Reference proteome</keyword>
<accession>A0A9P8PFH8</accession>
<dbReference type="RefSeq" id="XP_046064105.1">
    <property type="nucleotide sequence ID" value="XM_046201930.1"/>
</dbReference>
<name>A0A9P8PFH8_9ASCO</name>
<comment type="caution">
    <text evidence="2">The sequence shown here is derived from an EMBL/GenBank/DDBJ whole genome shotgun (WGS) entry which is preliminary data.</text>
</comment>
<dbReference type="AlphaFoldDB" id="A0A9P8PFH8"/>
<organism evidence="2 3">
    <name type="scientific">Ogataea philodendri</name>
    <dbReference type="NCBI Taxonomy" id="1378263"/>
    <lineage>
        <taxon>Eukaryota</taxon>
        <taxon>Fungi</taxon>
        <taxon>Dikarya</taxon>
        <taxon>Ascomycota</taxon>
        <taxon>Saccharomycotina</taxon>
        <taxon>Pichiomycetes</taxon>
        <taxon>Pichiales</taxon>
        <taxon>Pichiaceae</taxon>
        <taxon>Ogataea</taxon>
    </lineage>
</organism>
<gene>
    <name evidence="2" type="ORF">OGAPHI_001195</name>
</gene>
<reference evidence="2" key="2">
    <citation type="submission" date="2021-01" db="EMBL/GenBank/DDBJ databases">
        <authorList>
            <person name="Schikora-Tamarit M.A."/>
        </authorList>
    </citation>
    <scope>NUCLEOTIDE SEQUENCE</scope>
    <source>
        <strain evidence="2">CBS6075</strain>
    </source>
</reference>
<feature type="chain" id="PRO_5040136256" description="Secreted protein" evidence="1">
    <location>
        <begin position="30"/>
        <end position="119"/>
    </location>
</feature>
<keyword evidence="1" id="KW-0732">Signal</keyword>
<evidence type="ECO:0008006" key="4">
    <source>
        <dbReference type="Google" id="ProtNLM"/>
    </source>
</evidence>